<protein>
    <submittedName>
        <fullName evidence="2">Uncharacterized protein</fullName>
    </submittedName>
</protein>
<proteinExistence type="predicted"/>
<name>A0ABN0G4P8_9BURK</name>
<sequence>MPEVPCDRAILPPDLHKVRRQVTQSPYKAPRFSAMNPKKTSATPGQRSFAASARSISNGP</sequence>
<gene>
    <name evidence="2" type="ORF">A33K_16813</name>
</gene>
<dbReference type="Proteomes" id="UP000004682">
    <property type="component" value="Unassembled WGS sequence"/>
</dbReference>
<evidence type="ECO:0000313" key="2">
    <source>
        <dbReference type="EMBL" id="EIP87209.1"/>
    </source>
</evidence>
<evidence type="ECO:0000313" key="3">
    <source>
        <dbReference type="Proteomes" id="UP000004682"/>
    </source>
</evidence>
<keyword evidence="3" id="KW-1185">Reference proteome</keyword>
<organism evidence="2 3">
    <name type="scientific">Burkholderia humptydooensis MSMB43</name>
    <dbReference type="NCBI Taxonomy" id="441157"/>
    <lineage>
        <taxon>Bacteria</taxon>
        <taxon>Pseudomonadati</taxon>
        <taxon>Pseudomonadota</taxon>
        <taxon>Betaproteobacteria</taxon>
        <taxon>Burkholderiales</taxon>
        <taxon>Burkholderiaceae</taxon>
        <taxon>Burkholderia</taxon>
        <taxon>pseudomallei group</taxon>
    </lineage>
</organism>
<accession>A0ABN0G4P8</accession>
<evidence type="ECO:0000256" key="1">
    <source>
        <dbReference type="SAM" id="MobiDB-lite"/>
    </source>
</evidence>
<reference evidence="3" key="1">
    <citation type="journal article" date="2012" name="J. Bacteriol.">
        <title>Revised Genome Sequence of Burkholderia thailandensis MSMB43 with Improved Annotation.</title>
        <authorList>
            <person name="Zhuo Y."/>
            <person name="Liu L."/>
            <person name="Wang Q."/>
            <person name="Liu X."/>
            <person name="Ren B."/>
            <person name="Liu M."/>
            <person name="Ni P."/>
            <person name="Cheng Y.Q."/>
            <person name="Zhang L."/>
        </authorList>
    </citation>
    <scope>NUCLEOTIDE SEQUENCE [LARGE SCALE GENOMIC DNA]</scope>
    <source>
        <strain evidence="3">MSMB43</strain>
    </source>
</reference>
<dbReference type="EMBL" id="JH692064">
    <property type="protein sequence ID" value="EIP87209.1"/>
    <property type="molecule type" value="Genomic_DNA"/>
</dbReference>
<feature type="region of interest" description="Disordered" evidence="1">
    <location>
        <begin position="21"/>
        <end position="60"/>
    </location>
</feature>